<evidence type="ECO:0000259" key="10">
    <source>
        <dbReference type="SMART" id="SM00563"/>
    </source>
</evidence>
<dbReference type="EC" id="2.7.4.25" evidence="9"/>
<dbReference type="SUPFAM" id="SSF69593">
    <property type="entry name" value="Glycerol-3-phosphate (1)-acyltransferase"/>
    <property type="match status" value="1"/>
</dbReference>
<keyword evidence="9" id="KW-0963">Cytoplasm</keyword>
<comment type="caution">
    <text evidence="11">The sequence shown here is derived from an EMBL/GenBank/DDBJ whole genome shotgun (WGS) entry which is preliminary data.</text>
</comment>
<comment type="catalytic activity">
    <reaction evidence="8 9">
        <text>CMP + ATP = CDP + ADP</text>
        <dbReference type="Rhea" id="RHEA:11600"/>
        <dbReference type="ChEBI" id="CHEBI:30616"/>
        <dbReference type="ChEBI" id="CHEBI:58069"/>
        <dbReference type="ChEBI" id="CHEBI:60377"/>
        <dbReference type="ChEBI" id="CHEBI:456216"/>
        <dbReference type="EC" id="2.7.4.25"/>
    </reaction>
</comment>
<dbReference type="EMBL" id="AEDQ01000003">
    <property type="protein sequence ID" value="EFL44740.1"/>
    <property type="molecule type" value="Genomic_DNA"/>
</dbReference>
<dbReference type="HAMAP" id="MF_00238">
    <property type="entry name" value="Cytidyl_kinase_type1"/>
    <property type="match status" value="1"/>
</dbReference>
<keyword evidence="5 9" id="KW-0067">ATP-binding</keyword>
<dbReference type="CDD" id="cd02020">
    <property type="entry name" value="CMPK"/>
    <property type="match status" value="1"/>
</dbReference>
<evidence type="ECO:0000256" key="2">
    <source>
        <dbReference type="ARBA" id="ARBA00022679"/>
    </source>
</evidence>
<keyword evidence="6" id="KW-0012">Acyltransferase</keyword>
<dbReference type="Proteomes" id="UP000004431">
    <property type="component" value="Unassembled WGS sequence"/>
</dbReference>
<dbReference type="NCBIfam" id="TIGR00017">
    <property type="entry name" value="cmk"/>
    <property type="match status" value="1"/>
</dbReference>
<dbReference type="GO" id="GO:0016301">
    <property type="term" value="F:kinase activity"/>
    <property type="evidence" value="ECO:0007669"/>
    <property type="project" value="UniProtKB-KW"/>
</dbReference>
<keyword evidence="3 9" id="KW-0547">Nucleotide-binding</keyword>
<evidence type="ECO:0000313" key="12">
    <source>
        <dbReference type="Proteomes" id="UP000004431"/>
    </source>
</evidence>
<dbReference type="Pfam" id="PF01553">
    <property type="entry name" value="Acyltransferase"/>
    <property type="match status" value="1"/>
</dbReference>
<evidence type="ECO:0000256" key="4">
    <source>
        <dbReference type="ARBA" id="ARBA00022777"/>
    </source>
</evidence>
<evidence type="ECO:0000256" key="8">
    <source>
        <dbReference type="ARBA" id="ARBA00048478"/>
    </source>
</evidence>
<dbReference type="CDD" id="cd07989">
    <property type="entry name" value="LPLAT_AGPAT-like"/>
    <property type="match status" value="1"/>
</dbReference>
<protein>
    <recommendedName>
        <fullName evidence="9">Cytidylate kinase</fullName>
        <shortName evidence="9">CK</shortName>
        <ecNumber evidence="9">2.7.4.25</ecNumber>
    </recommendedName>
    <alternativeName>
        <fullName evidence="9">Cytidine monophosphate kinase</fullName>
        <shortName evidence="9">CMP kinase</shortName>
    </alternativeName>
</protein>
<comment type="subcellular location">
    <subcellularLocation>
        <location evidence="9">Cytoplasm</location>
    </subcellularLocation>
</comment>
<comment type="similarity">
    <text evidence="1 9">Belongs to the cytidylate kinase family. Type 1 subfamily.</text>
</comment>
<proteinExistence type="inferred from homology"/>
<evidence type="ECO:0000256" key="6">
    <source>
        <dbReference type="ARBA" id="ARBA00023315"/>
    </source>
</evidence>
<keyword evidence="2 9" id="KW-0808">Transferase</keyword>
<feature type="binding site" evidence="9">
    <location>
        <begin position="7"/>
        <end position="15"/>
    </location>
    <ligand>
        <name>ATP</name>
        <dbReference type="ChEBI" id="CHEBI:30616"/>
    </ligand>
</feature>
<sequence length="520" mass="56496">MIIAIDGPSGSGKSTVARSIARRLGITYIDTGAMYRCVTMWCLEHEISATDEDATARAAAALDIDLAYHDGVQQVLVNGTDCTRAIRSAEVDANVSSYAALPKVRTLLVEKQRRLAQAKHVVAEGRDIGTAVFPSAEVKIFLTANAQARAHRRAVQRAGGDVASGSIVSTTKADEAAILANLLHRDDVDSHRKTAPLKAAPDAFHIDSSDKTVDEIVSIICARAQPYLDSAAAATSASTQPAADRDAAAATSASTQPAADRDAAAGASAAASAAHTERYSWFYAHAMSEFPRASRVFLAVLCAILFPVTKLLWRWRCFDEIDVHALAGKPYIVVMNHVSAIEPLITMLYLHHKKIPLRTMYKSEFNRHRFVAYLFAIAGGIPVVRASADMTCMHWCTQALSRGEWLLVYPEGTRVRNLDIKPPIRAGFAFLALRTHADIIPAAVSGAFSIAQARSFVHKFSRVCIGFAAPISSHTSSTSPHAEGSARMSKKKMLELLERESMNRVYTLRDELKARFHTRA</sequence>
<dbReference type="InterPro" id="IPR027417">
    <property type="entry name" value="P-loop_NTPase"/>
</dbReference>
<dbReference type="InterPro" id="IPR003136">
    <property type="entry name" value="Cytidylate_kin"/>
</dbReference>
<dbReference type="InterPro" id="IPR002123">
    <property type="entry name" value="Plipid/glycerol_acylTrfase"/>
</dbReference>
<evidence type="ECO:0000256" key="9">
    <source>
        <dbReference type="HAMAP-Rule" id="MF_00238"/>
    </source>
</evidence>
<dbReference type="RefSeq" id="WP_006303520.1">
    <property type="nucleotide sequence ID" value="NZ_AEDQ01000003.1"/>
</dbReference>
<dbReference type="Gene3D" id="3.40.50.300">
    <property type="entry name" value="P-loop containing nucleotide triphosphate hydrolases"/>
    <property type="match status" value="1"/>
</dbReference>
<evidence type="ECO:0000256" key="1">
    <source>
        <dbReference type="ARBA" id="ARBA00009427"/>
    </source>
</evidence>
<dbReference type="SMART" id="SM00563">
    <property type="entry name" value="PlsC"/>
    <property type="match status" value="1"/>
</dbReference>
<accession>A0ABN0B1T7</accession>
<dbReference type="PANTHER" id="PTHR10434:SF11">
    <property type="entry name" value="1-ACYL-SN-GLYCEROL-3-PHOSPHATE ACYLTRANSFERASE"/>
    <property type="match status" value="1"/>
</dbReference>
<name>A0ABN0B1T7_9ACTN</name>
<comment type="catalytic activity">
    <reaction evidence="7 9">
        <text>dCMP + ATP = dCDP + ADP</text>
        <dbReference type="Rhea" id="RHEA:25094"/>
        <dbReference type="ChEBI" id="CHEBI:30616"/>
        <dbReference type="ChEBI" id="CHEBI:57566"/>
        <dbReference type="ChEBI" id="CHEBI:58593"/>
        <dbReference type="ChEBI" id="CHEBI:456216"/>
        <dbReference type="EC" id="2.7.4.25"/>
    </reaction>
</comment>
<keyword evidence="12" id="KW-1185">Reference proteome</keyword>
<dbReference type="PANTHER" id="PTHR10434">
    <property type="entry name" value="1-ACYL-SN-GLYCEROL-3-PHOSPHATE ACYLTRANSFERASE"/>
    <property type="match status" value="1"/>
</dbReference>
<evidence type="ECO:0000256" key="5">
    <source>
        <dbReference type="ARBA" id="ARBA00022840"/>
    </source>
</evidence>
<evidence type="ECO:0000256" key="7">
    <source>
        <dbReference type="ARBA" id="ARBA00047615"/>
    </source>
</evidence>
<gene>
    <name evidence="9 11" type="primary">cmk</name>
    <name evidence="11" type="ORF">HMPREF9248_0792</name>
</gene>
<evidence type="ECO:0000256" key="3">
    <source>
        <dbReference type="ARBA" id="ARBA00022741"/>
    </source>
</evidence>
<dbReference type="Pfam" id="PF02224">
    <property type="entry name" value="Cytidylate_kin"/>
    <property type="match status" value="1"/>
</dbReference>
<organism evidence="11 12">
    <name type="scientific">Fannyhessea vaginae PB189-T1-4</name>
    <dbReference type="NCBI Taxonomy" id="866774"/>
    <lineage>
        <taxon>Bacteria</taxon>
        <taxon>Bacillati</taxon>
        <taxon>Actinomycetota</taxon>
        <taxon>Coriobacteriia</taxon>
        <taxon>Coriobacteriales</taxon>
        <taxon>Atopobiaceae</taxon>
        <taxon>Fannyhessea</taxon>
    </lineage>
</organism>
<feature type="domain" description="Phospholipid/glycerol acyltransferase" evidence="10">
    <location>
        <begin position="331"/>
        <end position="447"/>
    </location>
</feature>
<reference evidence="11 12" key="1">
    <citation type="submission" date="2010-08" db="EMBL/GenBank/DDBJ databases">
        <authorList>
            <person name="Durkin A.S."/>
            <person name="Madupu R."/>
            <person name="Torralba M."/>
            <person name="Gillis M."/>
            <person name="Methe B."/>
            <person name="Sutton G."/>
            <person name="Nelson K.E."/>
        </authorList>
    </citation>
    <scope>NUCLEOTIDE SEQUENCE [LARGE SCALE GENOMIC DNA]</scope>
    <source>
        <strain evidence="11 12">PB189-T1-4</strain>
    </source>
</reference>
<dbReference type="InterPro" id="IPR011994">
    <property type="entry name" value="Cytidylate_kinase_dom"/>
</dbReference>
<dbReference type="SUPFAM" id="SSF52540">
    <property type="entry name" value="P-loop containing nucleoside triphosphate hydrolases"/>
    <property type="match status" value="1"/>
</dbReference>
<evidence type="ECO:0000313" key="11">
    <source>
        <dbReference type="EMBL" id="EFL44740.1"/>
    </source>
</evidence>
<keyword evidence="4 9" id="KW-0418">Kinase</keyword>